<dbReference type="Pfam" id="PF00535">
    <property type="entry name" value="Glycos_transf_2"/>
    <property type="match status" value="1"/>
</dbReference>
<dbReference type="InterPro" id="IPR001173">
    <property type="entry name" value="Glyco_trans_2-like"/>
</dbReference>
<dbReference type="AlphaFoldDB" id="A0A327YNX4"/>
<evidence type="ECO:0000256" key="2">
    <source>
        <dbReference type="ARBA" id="ARBA00022676"/>
    </source>
</evidence>
<proteinExistence type="inferred from homology"/>
<dbReference type="EMBL" id="QLMI01000004">
    <property type="protein sequence ID" value="RAK22688.1"/>
    <property type="molecule type" value="Genomic_DNA"/>
</dbReference>
<dbReference type="CDD" id="cd00761">
    <property type="entry name" value="Glyco_tranf_GTA_type"/>
    <property type="match status" value="1"/>
</dbReference>
<keyword evidence="2" id="KW-0328">Glycosyltransferase</keyword>
<organism evidence="5 6">
    <name type="scientific">Flavobacterium aquaticum</name>
    <dbReference type="NCBI Taxonomy" id="1236486"/>
    <lineage>
        <taxon>Bacteria</taxon>
        <taxon>Pseudomonadati</taxon>
        <taxon>Bacteroidota</taxon>
        <taxon>Flavobacteriia</taxon>
        <taxon>Flavobacteriales</taxon>
        <taxon>Flavobacteriaceae</taxon>
        <taxon>Flavobacterium</taxon>
    </lineage>
</organism>
<sequence length="512" mass="59717">MNLTFVHDFKKVTAIYQDLAAVSSFDSSKAIQKLIFEFAQQFPEAQLIWVHESLINQVNQNWIENNVKSQVMYFYNPSETEFLSDKVGYVEPSPFIKINKKVSFASWQASTFIGTISAQDFVNFGSRFIKDNFSFGYFLTIISKIGHRNGLRTYSNPNLLQGEKKVTSHIGTTKELFYWTAQYYGFSKCLQLFLLFVLYEKQFPIASLISVISVKRIAFDRTETKQEVSNVAFSEVTLDVLIPTIGRKKYLYDVLCDLRTQTKIPNRIIIVEQNPLENSQSELDYLKNEIWPFEIIHHFIHQTGACNARNIALKDVKSDWVFFADDDIKLASTFIEESLKNILKTTEKAFTLACFRPNEVPVFHHLMHWDTFGSGCSIVKREALEGLQFDMRFENGFGEDADFGMQLRNKGFDVIYLPQPQILHLKAPVGGFRVKPTFPWQDEQFQPKPSPTVMLFKMLYHTKEQILGYKLNLFLKYYNQQTIKNPYKYYKTMQKQWEVSEKWAEKLKLQSK</sequence>
<evidence type="ECO:0000313" key="5">
    <source>
        <dbReference type="EMBL" id="RAK22688.1"/>
    </source>
</evidence>
<keyword evidence="3 5" id="KW-0808">Transferase</keyword>
<dbReference type="Gene3D" id="3.90.550.10">
    <property type="entry name" value="Spore Coat Polysaccharide Biosynthesis Protein SpsA, Chain A"/>
    <property type="match status" value="1"/>
</dbReference>
<dbReference type="PANTHER" id="PTHR43179:SF12">
    <property type="entry name" value="GALACTOFURANOSYLTRANSFERASE GLFT2"/>
    <property type="match status" value="1"/>
</dbReference>
<gene>
    <name evidence="5" type="ORF">B0I03_104214</name>
</gene>
<dbReference type="InterPro" id="IPR029044">
    <property type="entry name" value="Nucleotide-diphossugar_trans"/>
</dbReference>
<comment type="caution">
    <text evidence="5">The sequence shown here is derived from an EMBL/GenBank/DDBJ whole genome shotgun (WGS) entry which is preliminary data.</text>
</comment>
<dbReference type="RefSeq" id="WP_111566903.1">
    <property type="nucleotide sequence ID" value="NZ_QLMI01000004.1"/>
</dbReference>
<accession>A0A327YNX4</accession>
<feature type="domain" description="Glycosyltransferase 2-like" evidence="4">
    <location>
        <begin position="240"/>
        <end position="367"/>
    </location>
</feature>
<comment type="similarity">
    <text evidence="1">Belongs to the glycosyltransferase 2 family.</text>
</comment>
<protein>
    <submittedName>
        <fullName evidence="5">GT2 family glycosyltransferase</fullName>
    </submittedName>
</protein>
<evidence type="ECO:0000256" key="3">
    <source>
        <dbReference type="ARBA" id="ARBA00022679"/>
    </source>
</evidence>
<name>A0A327YNX4_9FLAO</name>
<dbReference type="PANTHER" id="PTHR43179">
    <property type="entry name" value="RHAMNOSYLTRANSFERASE WBBL"/>
    <property type="match status" value="1"/>
</dbReference>
<dbReference type="OrthoDB" id="1326385at2"/>
<dbReference type="GO" id="GO:0016757">
    <property type="term" value="F:glycosyltransferase activity"/>
    <property type="evidence" value="ECO:0007669"/>
    <property type="project" value="UniProtKB-KW"/>
</dbReference>
<evidence type="ECO:0000313" key="6">
    <source>
        <dbReference type="Proteomes" id="UP000249620"/>
    </source>
</evidence>
<dbReference type="Proteomes" id="UP000249620">
    <property type="component" value="Unassembled WGS sequence"/>
</dbReference>
<evidence type="ECO:0000256" key="1">
    <source>
        <dbReference type="ARBA" id="ARBA00006739"/>
    </source>
</evidence>
<keyword evidence="6" id="KW-1185">Reference proteome</keyword>
<dbReference type="SUPFAM" id="SSF53448">
    <property type="entry name" value="Nucleotide-diphospho-sugar transferases"/>
    <property type="match status" value="1"/>
</dbReference>
<evidence type="ECO:0000259" key="4">
    <source>
        <dbReference type="Pfam" id="PF00535"/>
    </source>
</evidence>
<reference evidence="5 6" key="1">
    <citation type="submission" date="2018-06" db="EMBL/GenBank/DDBJ databases">
        <title>Genomic Encyclopedia of Type Strains, Phase III (KMG-III): the genomes of soil and plant-associated and newly described type strains.</title>
        <authorList>
            <person name="Whitman W."/>
        </authorList>
    </citation>
    <scope>NUCLEOTIDE SEQUENCE [LARGE SCALE GENOMIC DNA]</scope>
    <source>
        <strain evidence="5 6">CGMCC 1.12398</strain>
    </source>
</reference>